<evidence type="ECO:0000256" key="3">
    <source>
        <dbReference type="ARBA" id="ARBA00022723"/>
    </source>
</evidence>
<dbReference type="InterPro" id="IPR043461">
    <property type="entry name" value="LpxH-like"/>
</dbReference>
<accession>A0A5C5VMN8</accession>
<dbReference type="Gene3D" id="3.60.21.10">
    <property type="match status" value="1"/>
</dbReference>
<dbReference type="GO" id="GO:0009245">
    <property type="term" value="P:lipid A biosynthetic process"/>
    <property type="evidence" value="ECO:0007669"/>
    <property type="project" value="TreeGrafter"/>
</dbReference>
<dbReference type="PANTHER" id="PTHR34990:SF2">
    <property type="entry name" value="BLL8164 PROTEIN"/>
    <property type="match status" value="1"/>
</dbReference>
<keyword evidence="7" id="KW-0378">Hydrolase</keyword>
<evidence type="ECO:0000256" key="1">
    <source>
        <dbReference type="ARBA" id="ARBA00022475"/>
    </source>
</evidence>
<dbReference type="AlphaFoldDB" id="A0A5C5VMN8"/>
<dbReference type="InterPro" id="IPR029052">
    <property type="entry name" value="Metallo-depent_PP-like"/>
</dbReference>
<evidence type="ECO:0000313" key="7">
    <source>
        <dbReference type="EMBL" id="TWT39155.1"/>
    </source>
</evidence>
<comment type="caution">
    <text evidence="7">The sequence shown here is derived from an EMBL/GenBank/DDBJ whole genome shotgun (WGS) entry which is preliminary data.</text>
</comment>
<evidence type="ECO:0000256" key="2">
    <source>
        <dbReference type="ARBA" id="ARBA00022519"/>
    </source>
</evidence>
<evidence type="ECO:0000259" key="6">
    <source>
        <dbReference type="Pfam" id="PF00149"/>
    </source>
</evidence>
<protein>
    <submittedName>
        <fullName evidence="7">UDP-2,3-diacylglucosamine hydrolase</fullName>
    </submittedName>
</protein>
<name>A0A5C5VMN8_9BACT</name>
<keyword evidence="8" id="KW-1185">Reference proteome</keyword>
<reference evidence="7 8" key="1">
    <citation type="submission" date="2019-02" db="EMBL/GenBank/DDBJ databases">
        <title>Deep-cultivation of Planctomycetes and their phenomic and genomic characterization uncovers novel biology.</title>
        <authorList>
            <person name="Wiegand S."/>
            <person name="Jogler M."/>
            <person name="Boedeker C."/>
            <person name="Pinto D."/>
            <person name="Vollmers J."/>
            <person name="Rivas-Marin E."/>
            <person name="Kohn T."/>
            <person name="Peeters S.H."/>
            <person name="Heuer A."/>
            <person name="Rast P."/>
            <person name="Oberbeckmann S."/>
            <person name="Bunk B."/>
            <person name="Jeske O."/>
            <person name="Meyerdierks A."/>
            <person name="Storesund J.E."/>
            <person name="Kallscheuer N."/>
            <person name="Luecker S."/>
            <person name="Lage O.M."/>
            <person name="Pohl T."/>
            <person name="Merkel B.J."/>
            <person name="Hornburger P."/>
            <person name="Mueller R.-W."/>
            <person name="Bruemmer F."/>
            <person name="Labrenz M."/>
            <person name="Spormann A.M."/>
            <person name="Op Den Camp H."/>
            <person name="Overmann J."/>
            <person name="Amann R."/>
            <person name="Jetten M.S.M."/>
            <person name="Mascher T."/>
            <person name="Medema M.H."/>
            <person name="Devos D.P."/>
            <person name="Kaster A.-K."/>
            <person name="Ovreas L."/>
            <person name="Rohde M."/>
            <person name="Galperin M.Y."/>
            <person name="Jogler C."/>
        </authorList>
    </citation>
    <scope>NUCLEOTIDE SEQUENCE [LARGE SCALE GENOMIC DNA]</scope>
    <source>
        <strain evidence="7 8">Enr8</strain>
    </source>
</reference>
<evidence type="ECO:0000256" key="5">
    <source>
        <dbReference type="ARBA" id="ARBA00023211"/>
    </source>
</evidence>
<keyword evidence="4" id="KW-0472">Membrane</keyword>
<dbReference type="InterPro" id="IPR004843">
    <property type="entry name" value="Calcineurin-like_PHP"/>
</dbReference>
<dbReference type="Proteomes" id="UP000318878">
    <property type="component" value="Unassembled WGS sequence"/>
</dbReference>
<dbReference type="SUPFAM" id="SSF56300">
    <property type="entry name" value="Metallo-dependent phosphatases"/>
    <property type="match status" value="1"/>
</dbReference>
<proteinExistence type="predicted"/>
<keyword evidence="2" id="KW-0997">Cell inner membrane</keyword>
<dbReference type="EMBL" id="SJPF01000001">
    <property type="protein sequence ID" value="TWT39155.1"/>
    <property type="molecule type" value="Genomic_DNA"/>
</dbReference>
<dbReference type="CDD" id="cd07398">
    <property type="entry name" value="MPP_YbbF-LpxH"/>
    <property type="match status" value="1"/>
</dbReference>
<keyword evidence="1" id="KW-1003">Cell membrane</keyword>
<gene>
    <name evidence="7" type="ORF">Enr8_08510</name>
</gene>
<dbReference type="RefSeq" id="WP_246119941.1">
    <property type="nucleotide sequence ID" value="NZ_SJPF01000001.1"/>
</dbReference>
<keyword evidence="3" id="KW-0479">Metal-binding</keyword>
<organism evidence="7 8">
    <name type="scientific">Blastopirellula retiformator</name>
    <dbReference type="NCBI Taxonomy" id="2527970"/>
    <lineage>
        <taxon>Bacteria</taxon>
        <taxon>Pseudomonadati</taxon>
        <taxon>Planctomycetota</taxon>
        <taxon>Planctomycetia</taxon>
        <taxon>Pirellulales</taxon>
        <taxon>Pirellulaceae</taxon>
        <taxon>Blastopirellula</taxon>
    </lineage>
</organism>
<dbReference type="Pfam" id="PF00149">
    <property type="entry name" value="Metallophos"/>
    <property type="match status" value="1"/>
</dbReference>
<keyword evidence="5" id="KW-0464">Manganese</keyword>
<feature type="domain" description="Calcineurin-like phosphoesterase" evidence="6">
    <location>
        <begin position="12"/>
        <end position="211"/>
    </location>
</feature>
<dbReference type="GO" id="GO:0016020">
    <property type="term" value="C:membrane"/>
    <property type="evidence" value="ECO:0007669"/>
    <property type="project" value="GOC"/>
</dbReference>
<dbReference type="GO" id="GO:0046872">
    <property type="term" value="F:metal ion binding"/>
    <property type="evidence" value="ECO:0007669"/>
    <property type="project" value="UniProtKB-KW"/>
</dbReference>
<sequence length="285" mass="33024">MNRQAMKTSRVRTLFISDVHLGCRYARVEPLLDLLNRHDPDYVYIVGDFIDGWRLRKRWHWEPIYNAILSRLFEMSEAGSKIRYAPGNHDDFLRDFHFNFGFVEISDEFIHACPRGRRFLVTHGDKFDQVETKAKWLSVLGSFAYDSLCWLNQRINDWRRYFKLRGLPLAAMVKKRVKAAVTFVSDFETNLVNHARDQNCQGVVCGHIHTPAMDQRGDVMYCNTGDWIENATALIEYEDGRLEIVDMQHAETAVSIDDSSEFVLEQGEILRNMLIGSEQAAPVSV</sequence>
<evidence type="ECO:0000313" key="8">
    <source>
        <dbReference type="Proteomes" id="UP000318878"/>
    </source>
</evidence>
<dbReference type="GO" id="GO:0008758">
    <property type="term" value="F:UDP-2,3-diacylglucosamine hydrolase activity"/>
    <property type="evidence" value="ECO:0007669"/>
    <property type="project" value="TreeGrafter"/>
</dbReference>
<dbReference type="PANTHER" id="PTHR34990">
    <property type="entry name" value="UDP-2,3-DIACYLGLUCOSAMINE HYDROLASE-RELATED"/>
    <property type="match status" value="1"/>
</dbReference>
<evidence type="ECO:0000256" key="4">
    <source>
        <dbReference type="ARBA" id="ARBA00023136"/>
    </source>
</evidence>